<accession>A0ABZ2U4P5</accession>
<dbReference type="Pfam" id="PF01594">
    <property type="entry name" value="AI-2E_transport"/>
    <property type="match status" value="1"/>
</dbReference>
<reference evidence="9 10" key="1">
    <citation type="journal article" date="2023" name="Virus Evol.">
        <title>Computational host range prediction-The good, the bad, and the ugly.</title>
        <authorList>
            <person name="Howell A.A."/>
            <person name="Versoza C.J."/>
            <person name="Pfeifer S.P."/>
        </authorList>
    </citation>
    <scope>NUCLEOTIDE SEQUENCE [LARGE SCALE GENOMIC DNA]</scope>
    <source>
        <strain evidence="9 10">1610/1b</strain>
    </source>
</reference>
<evidence type="ECO:0000256" key="4">
    <source>
        <dbReference type="ARBA" id="ARBA00022475"/>
    </source>
</evidence>
<comment type="subcellular location">
    <subcellularLocation>
        <location evidence="1">Cell membrane</location>
        <topology evidence="1">Multi-pass membrane protein</topology>
    </subcellularLocation>
</comment>
<keyword evidence="6 8" id="KW-1133">Transmembrane helix</keyword>
<evidence type="ECO:0000256" key="2">
    <source>
        <dbReference type="ARBA" id="ARBA00009773"/>
    </source>
</evidence>
<sequence>MSSAQDDRPALGDSAWVEAQVHRGVRVAAAWTWRLLIIGAGLFVLGKIFLRFEEVFVPVAIAILVSALLAPMVGWLERRRIPRSFGVLVTVVLALAIVAAGLTFVVQQLIDGIPRMSGDIADSVSKLRTWLEEGPVGLNSDSIRQGSNDIISWLQEHEATIATGAIDTATVVTKLATAALLTIFLLIFFLYDGRRIWDFVTRIVPRAHRVQLRSAGEAGFRTLQSYVRATVLVALIDAIGIAIGLAILRVPMVLPLTALIFLGAFIPIVGSVAAGSIAVLIALATQGWVTALLVVVVLVVVMQVESHVLQPFLMGRSVKLHPVAVIIVIAVGIMFAGIVGGLLAVPVLAFVNTAVGHRSQGEATAVLLDEPVDLDPPRAD</sequence>
<feature type="transmembrane region" description="Helical" evidence="8">
    <location>
        <begin position="56"/>
        <end position="76"/>
    </location>
</feature>
<gene>
    <name evidence="9" type="ORF">RVF87_05830</name>
</gene>
<feature type="transmembrane region" description="Helical" evidence="8">
    <location>
        <begin position="229"/>
        <end position="250"/>
    </location>
</feature>
<feature type="transmembrane region" description="Helical" evidence="8">
    <location>
        <begin position="171"/>
        <end position="191"/>
    </location>
</feature>
<keyword evidence="4" id="KW-1003">Cell membrane</keyword>
<keyword evidence="3" id="KW-0813">Transport</keyword>
<evidence type="ECO:0000256" key="8">
    <source>
        <dbReference type="SAM" id="Phobius"/>
    </source>
</evidence>
<evidence type="ECO:0000256" key="6">
    <source>
        <dbReference type="ARBA" id="ARBA00022989"/>
    </source>
</evidence>
<evidence type="ECO:0000256" key="5">
    <source>
        <dbReference type="ARBA" id="ARBA00022692"/>
    </source>
</evidence>
<organism evidence="9 10">
    <name type="scientific">Gordonia hydrophobica</name>
    <dbReference type="NCBI Taxonomy" id="40516"/>
    <lineage>
        <taxon>Bacteria</taxon>
        <taxon>Bacillati</taxon>
        <taxon>Actinomycetota</taxon>
        <taxon>Actinomycetes</taxon>
        <taxon>Mycobacteriales</taxon>
        <taxon>Gordoniaceae</taxon>
        <taxon>Gordonia</taxon>
    </lineage>
</organism>
<proteinExistence type="inferred from homology"/>
<dbReference type="PANTHER" id="PTHR21716">
    <property type="entry name" value="TRANSMEMBRANE PROTEIN"/>
    <property type="match status" value="1"/>
</dbReference>
<evidence type="ECO:0000256" key="3">
    <source>
        <dbReference type="ARBA" id="ARBA00022448"/>
    </source>
</evidence>
<keyword evidence="5 8" id="KW-0812">Transmembrane</keyword>
<dbReference type="Proteomes" id="UP001479933">
    <property type="component" value="Chromosome"/>
</dbReference>
<feature type="transmembrane region" description="Helical" evidence="8">
    <location>
        <begin position="31"/>
        <end position="50"/>
    </location>
</feature>
<keyword evidence="10" id="KW-1185">Reference proteome</keyword>
<evidence type="ECO:0000313" key="10">
    <source>
        <dbReference type="Proteomes" id="UP001479933"/>
    </source>
</evidence>
<dbReference type="InterPro" id="IPR002549">
    <property type="entry name" value="AI-2E-like"/>
</dbReference>
<dbReference type="RefSeq" id="WP_066171519.1">
    <property type="nucleotide sequence ID" value="NZ_CP136137.1"/>
</dbReference>
<feature type="transmembrane region" description="Helical" evidence="8">
    <location>
        <begin position="288"/>
        <end position="304"/>
    </location>
</feature>
<dbReference type="PANTHER" id="PTHR21716:SF53">
    <property type="entry name" value="PERMEASE PERM-RELATED"/>
    <property type="match status" value="1"/>
</dbReference>
<evidence type="ECO:0000256" key="7">
    <source>
        <dbReference type="ARBA" id="ARBA00023136"/>
    </source>
</evidence>
<comment type="similarity">
    <text evidence="2">Belongs to the autoinducer-2 exporter (AI-2E) (TC 2.A.86) family.</text>
</comment>
<keyword evidence="7 8" id="KW-0472">Membrane</keyword>
<evidence type="ECO:0000256" key="1">
    <source>
        <dbReference type="ARBA" id="ARBA00004651"/>
    </source>
</evidence>
<feature type="transmembrane region" description="Helical" evidence="8">
    <location>
        <begin position="256"/>
        <end position="281"/>
    </location>
</feature>
<protein>
    <submittedName>
        <fullName evidence="9">AI-2E family transporter</fullName>
    </submittedName>
</protein>
<feature type="transmembrane region" description="Helical" evidence="8">
    <location>
        <begin position="324"/>
        <end position="351"/>
    </location>
</feature>
<feature type="transmembrane region" description="Helical" evidence="8">
    <location>
        <begin position="88"/>
        <end position="110"/>
    </location>
</feature>
<dbReference type="EMBL" id="CP136137">
    <property type="protein sequence ID" value="WYY08587.1"/>
    <property type="molecule type" value="Genomic_DNA"/>
</dbReference>
<evidence type="ECO:0000313" key="9">
    <source>
        <dbReference type="EMBL" id="WYY08587.1"/>
    </source>
</evidence>
<name>A0ABZ2U4P5_9ACTN</name>